<keyword evidence="2" id="KW-1185">Reference proteome</keyword>
<protein>
    <submittedName>
        <fullName evidence="1">CLUMA_CG010737, isoform A</fullName>
    </submittedName>
</protein>
<proteinExistence type="predicted"/>
<sequence>MMPYEHKNEFQHAAEFLWTSYANVISIGMDESIFKMRESSRTKEKNKFHHYAKMTKRHLKELR</sequence>
<evidence type="ECO:0000313" key="1">
    <source>
        <dbReference type="EMBL" id="CRK97346.1"/>
    </source>
</evidence>
<accession>A0A1J1IC65</accession>
<dbReference type="Proteomes" id="UP000183832">
    <property type="component" value="Unassembled WGS sequence"/>
</dbReference>
<name>A0A1J1IC65_9DIPT</name>
<organism evidence="1 2">
    <name type="scientific">Clunio marinus</name>
    <dbReference type="NCBI Taxonomy" id="568069"/>
    <lineage>
        <taxon>Eukaryota</taxon>
        <taxon>Metazoa</taxon>
        <taxon>Ecdysozoa</taxon>
        <taxon>Arthropoda</taxon>
        <taxon>Hexapoda</taxon>
        <taxon>Insecta</taxon>
        <taxon>Pterygota</taxon>
        <taxon>Neoptera</taxon>
        <taxon>Endopterygota</taxon>
        <taxon>Diptera</taxon>
        <taxon>Nematocera</taxon>
        <taxon>Chironomoidea</taxon>
        <taxon>Chironomidae</taxon>
        <taxon>Clunio</taxon>
    </lineage>
</organism>
<dbReference type="EMBL" id="CVRI01000047">
    <property type="protein sequence ID" value="CRK97346.1"/>
    <property type="molecule type" value="Genomic_DNA"/>
</dbReference>
<gene>
    <name evidence="1" type="ORF">CLUMA_CG010737</name>
</gene>
<dbReference type="AlphaFoldDB" id="A0A1J1IC65"/>
<reference evidence="1 2" key="1">
    <citation type="submission" date="2015-04" db="EMBL/GenBank/DDBJ databases">
        <authorList>
            <person name="Syromyatnikov M.Y."/>
            <person name="Popov V.N."/>
        </authorList>
    </citation>
    <scope>NUCLEOTIDE SEQUENCE [LARGE SCALE GENOMIC DNA]</scope>
</reference>
<evidence type="ECO:0000313" key="2">
    <source>
        <dbReference type="Proteomes" id="UP000183832"/>
    </source>
</evidence>